<evidence type="ECO:0008006" key="4">
    <source>
        <dbReference type="Google" id="ProtNLM"/>
    </source>
</evidence>
<evidence type="ECO:0000313" key="3">
    <source>
        <dbReference type="Proteomes" id="UP000750502"/>
    </source>
</evidence>
<dbReference type="AlphaFoldDB" id="A0A9P7HE22"/>
<accession>A0A9P7HE22</accession>
<proteinExistence type="predicted"/>
<dbReference type="SUPFAM" id="SSF82199">
    <property type="entry name" value="SET domain"/>
    <property type="match status" value="1"/>
</dbReference>
<dbReference type="InterPro" id="IPR046341">
    <property type="entry name" value="SET_dom_sf"/>
</dbReference>
<reference evidence="2" key="2">
    <citation type="submission" date="2020-10" db="EMBL/GenBank/DDBJ databases">
        <authorList>
            <person name="Peck L.D."/>
            <person name="Nowell R.W."/>
            <person name="Flood J."/>
            <person name="Ryan M.J."/>
            <person name="Barraclough T.G."/>
        </authorList>
    </citation>
    <scope>NUCLEOTIDE SEQUENCE</scope>
    <source>
        <strain evidence="2">IMI 127659i</strain>
    </source>
</reference>
<evidence type="ECO:0000256" key="1">
    <source>
        <dbReference type="SAM" id="MobiDB-lite"/>
    </source>
</evidence>
<reference evidence="2" key="1">
    <citation type="journal article" date="2020" name="bioRxiv">
        <title>Historical genomics reveals the evolutionary mechanisms behind multiple outbreaks of the host-specific coffee wilt pathogen Fusarium xylarioides.</title>
        <authorList>
            <person name="Peck D."/>
            <person name="Nowell R.W."/>
            <person name="Flood J."/>
            <person name="Ryan M.J."/>
            <person name="Barraclough T.G."/>
        </authorList>
    </citation>
    <scope>NUCLEOTIDE SEQUENCE</scope>
    <source>
        <strain evidence="2">IMI 127659i</strain>
    </source>
</reference>
<name>A0A9P7HE22_9HYPO</name>
<sequence length="580" mass="64889">MDHLRGTLQSGLVDKLIMALSNFPLDQLEKPILSLRAFIQDGDDANPDGDAFESTGQHHSGQFLVSYQVYLRDSGSAAFEMSHEPSLPSSGPSPQPLHRNRIQPVDPRAASVARELTRSLAVSRKRQGGLCPVSVNPTAVEDIESRRQMQVRQENFPKRAKTKHDGIFRLEDSSLSKFIVGVWEQIHSGHILEPHVLSEQVQLTSTTAGVRHGIGVVSSAAVGTQHNPDVTYETFSRSNLFCRKVTQASRASRSIEVIVQARWVELFDSYVECRASINPGLSLTKIRMRALAEACTDFGWTEKELRNKMAIWRGYKEIKDVLGWVALVFSGMGLYRLCKYRIDFDKEKLHRVRPLRLRMEVAADTLHHNWRQALAIIGEPTERRFDGHHHDWSVFQDESDPVPLRSTYLEYDPDFSFEHLDESVIDTTLWGADDPRWTPPPNTAMCIAGANACDLCGQMQSNDAAHNCCKCFPNLFGGARLPCPVQIFRTCSERNNGVQALVSFDRGVAIGEFVGLVTRDIEDQDVFDSKVGATRYQIWQRKQGNFTRDAAYFNAIGVVLTRSVFVANLAAGTLTGDGSK</sequence>
<comment type="caution">
    <text evidence="2">The sequence shown here is derived from an EMBL/GenBank/DDBJ whole genome shotgun (WGS) entry which is preliminary data.</text>
</comment>
<evidence type="ECO:0000313" key="2">
    <source>
        <dbReference type="EMBL" id="KAG5757841.1"/>
    </source>
</evidence>
<dbReference type="Proteomes" id="UP000750502">
    <property type="component" value="Unassembled WGS sequence"/>
</dbReference>
<feature type="region of interest" description="Disordered" evidence="1">
    <location>
        <begin position="80"/>
        <end position="107"/>
    </location>
</feature>
<keyword evidence="3" id="KW-1185">Reference proteome</keyword>
<gene>
    <name evidence="2" type="ORF">H9Q72_014021</name>
</gene>
<organism evidence="2 3">
    <name type="scientific">Fusarium xylarioides</name>
    <dbReference type="NCBI Taxonomy" id="221167"/>
    <lineage>
        <taxon>Eukaryota</taxon>
        <taxon>Fungi</taxon>
        <taxon>Dikarya</taxon>
        <taxon>Ascomycota</taxon>
        <taxon>Pezizomycotina</taxon>
        <taxon>Sordariomycetes</taxon>
        <taxon>Hypocreomycetidae</taxon>
        <taxon>Hypocreales</taxon>
        <taxon>Nectriaceae</taxon>
        <taxon>Fusarium</taxon>
        <taxon>Fusarium fujikuroi species complex</taxon>
    </lineage>
</organism>
<dbReference type="EMBL" id="JADFTT010000973">
    <property type="protein sequence ID" value="KAG5757841.1"/>
    <property type="molecule type" value="Genomic_DNA"/>
</dbReference>
<dbReference type="OrthoDB" id="308383at2759"/>
<protein>
    <recommendedName>
        <fullName evidence="4">SET domain-containing protein</fullName>
    </recommendedName>
</protein>